<keyword evidence="3" id="KW-0999">Mitochondrion inner membrane</keyword>
<protein>
    <submittedName>
        <fullName evidence="7">Uncharacterized protein</fullName>
    </submittedName>
</protein>
<evidence type="ECO:0000256" key="2">
    <source>
        <dbReference type="ARBA" id="ARBA00009331"/>
    </source>
</evidence>
<keyword evidence="5 6" id="KW-0472">Membrane</keyword>
<name>A0A653BGK9_CALMS</name>
<evidence type="ECO:0000256" key="4">
    <source>
        <dbReference type="ARBA" id="ARBA00023128"/>
    </source>
</evidence>
<dbReference type="GO" id="GO:0045277">
    <property type="term" value="C:respiratory chain complex IV"/>
    <property type="evidence" value="ECO:0007669"/>
    <property type="project" value="InterPro"/>
</dbReference>
<reference evidence="7 8" key="1">
    <citation type="submission" date="2019-01" db="EMBL/GenBank/DDBJ databases">
        <authorList>
            <person name="Sayadi A."/>
        </authorList>
    </citation>
    <scope>NUCLEOTIDE SEQUENCE [LARGE SCALE GENOMIC DNA]</scope>
</reference>
<dbReference type="AlphaFoldDB" id="A0A653BGK9"/>
<sequence>MISKMLALQKVSIQASKPVFQQTILRRFLKKEILQKYAQDEGTPVYLKGGFGDKALFMLTAALSVIGVTSGMYTLIGIAFKKK</sequence>
<dbReference type="EMBL" id="CAACVG010000464">
    <property type="protein sequence ID" value="VEN34145.1"/>
    <property type="molecule type" value="Genomic_DNA"/>
</dbReference>
<organism evidence="7 8">
    <name type="scientific">Callosobruchus maculatus</name>
    <name type="common">Southern cowpea weevil</name>
    <name type="synonym">Pulse bruchid</name>
    <dbReference type="NCBI Taxonomy" id="64391"/>
    <lineage>
        <taxon>Eukaryota</taxon>
        <taxon>Metazoa</taxon>
        <taxon>Ecdysozoa</taxon>
        <taxon>Arthropoda</taxon>
        <taxon>Hexapoda</taxon>
        <taxon>Insecta</taxon>
        <taxon>Pterygota</taxon>
        <taxon>Neoptera</taxon>
        <taxon>Endopterygota</taxon>
        <taxon>Coleoptera</taxon>
        <taxon>Polyphaga</taxon>
        <taxon>Cucujiformia</taxon>
        <taxon>Chrysomeloidea</taxon>
        <taxon>Chrysomelidae</taxon>
        <taxon>Bruchinae</taxon>
        <taxon>Bruchini</taxon>
        <taxon>Callosobruchus</taxon>
    </lineage>
</organism>
<evidence type="ECO:0000256" key="5">
    <source>
        <dbReference type="ARBA" id="ARBA00023136"/>
    </source>
</evidence>
<evidence type="ECO:0000256" key="1">
    <source>
        <dbReference type="ARBA" id="ARBA00004273"/>
    </source>
</evidence>
<dbReference type="Proteomes" id="UP000410492">
    <property type="component" value="Unassembled WGS sequence"/>
</dbReference>
<keyword evidence="8" id="KW-1185">Reference proteome</keyword>
<evidence type="ECO:0000313" key="7">
    <source>
        <dbReference type="EMBL" id="VEN34145.1"/>
    </source>
</evidence>
<proteinExistence type="inferred from homology"/>
<keyword evidence="4" id="KW-0496">Mitochondrion</keyword>
<dbReference type="SUPFAM" id="SSF81419">
    <property type="entry name" value="Mitochondrial cytochrome c oxidase subunit VIIa"/>
    <property type="match status" value="1"/>
</dbReference>
<evidence type="ECO:0000313" key="8">
    <source>
        <dbReference type="Proteomes" id="UP000410492"/>
    </source>
</evidence>
<dbReference type="GO" id="GO:0006123">
    <property type="term" value="P:mitochondrial electron transport, cytochrome c to oxygen"/>
    <property type="evidence" value="ECO:0007669"/>
    <property type="project" value="InterPro"/>
</dbReference>
<feature type="transmembrane region" description="Helical" evidence="6">
    <location>
        <begin position="55"/>
        <end position="80"/>
    </location>
</feature>
<comment type="subcellular location">
    <subcellularLocation>
        <location evidence="1">Mitochondrion inner membrane</location>
    </subcellularLocation>
</comment>
<keyword evidence="6" id="KW-1133">Transmembrane helix</keyword>
<dbReference type="OrthoDB" id="5966508at2759"/>
<gene>
    <name evidence="7" type="ORF">CALMAC_LOCUS440</name>
</gene>
<keyword evidence="6" id="KW-0812">Transmembrane</keyword>
<accession>A0A653BGK9</accession>
<dbReference type="InterPro" id="IPR036539">
    <property type="entry name" value="Cyt_c_oxidase_su7a_sf"/>
</dbReference>
<evidence type="ECO:0000256" key="6">
    <source>
        <dbReference type="SAM" id="Phobius"/>
    </source>
</evidence>
<comment type="similarity">
    <text evidence="2">Belongs to the cytochrome c oxidase VIIa family.</text>
</comment>
<dbReference type="GO" id="GO:0005743">
    <property type="term" value="C:mitochondrial inner membrane"/>
    <property type="evidence" value="ECO:0007669"/>
    <property type="project" value="UniProtKB-SubCell"/>
</dbReference>
<dbReference type="Gene3D" id="4.10.91.10">
    <property type="entry name" value="Cytochrome c oxidase, subunit VIIa"/>
    <property type="match status" value="1"/>
</dbReference>
<evidence type="ECO:0000256" key="3">
    <source>
        <dbReference type="ARBA" id="ARBA00022792"/>
    </source>
</evidence>